<feature type="transmembrane region" description="Helical" evidence="1">
    <location>
        <begin position="12"/>
        <end position="32"/>
    </location>
</feature>
<dbReference type="InterPro" id="IPR025321">
    <property type="entry name" value="DUF4227"/>
</dbReference>
<evidence type="ECO:0008006" key="4">
    <source>
        <dbReference type="Google" id="ProtNLM"/>
    </source>
</evidence>
<evidence type="ECO:0000313" key="3">
    <source>
        <dbReference type="Proteomes" id="UP000625210"/>
    </source>
</evidence>
<accession>A0A8J2VEJ1</accession>
<organism evidence="2 3">
    <name type="scientific">Marinithermofilum abyssi</name>
    <dbReference type="NCBI Taxonomy" id="1571185"/>
    <lineage>
        <taxon>Bacteria</taxon>
        <taxon>Bacillati</taxon>
        <taxon>Bacillota</taxon>
        <taxon>Bacilli</taxon>
        <taxon>Bacillales</taxon>
        <taxon>Thermoactinomycetaceae</taxon>
        <taxon>Marinithermofilum</taxon>
    </lineage>
</organism>
<reference evidence="2" key="1">
    <citation type="journal article" date="2014" name="Int. J. Syst. Evol. Microbiol.">
        <title>Complete genome sequence of Corynebacterium casei LMG S-19264T (=DSM 44701T), isolated from a smear-ripened cheese.</title>
        <authorList>
            <consortium name="US DOE Joint Genome Institute (JGI-PGF)"/>
            <person name="Walter F."/>
            <person name="Albersmeier A."/>
            <person name="Kalinowski J."/>
            <person name="Ruckert C."/>
        </authorList>
    </citation>
    <scope>NUCLEOTIDE SEQUENCE</scope>
    <source>
        <strain evidence="2">CGMCC 1.15179</strain>
    </source>
</reference>
<reference evidence="2" key="2">
    <citation type="submission" date="2020-09" db="EMBL/GenBank/DDBJ databases">
        <authorList>
            <person name="Sun Q."/>
            <person name="Zhou Y."/>
        </authorList>
    </citation>
    <scope>NUCLEOTIDE SEQUENCE</scope>
    <source>
        <strain evidence="2">CGMCC 1.15179</strain>
    </source>
</reference>
<dbReference type="Pfam" id="PF14004">
    <property type="entry name" value="DUF4227"/>
    <property type="match status" value="1"/>
</dbReference>
<evidence type="ECO:0000313" key="2">
    <source>
        <dbReference type="EMBL" id="GGE10804.1"/>
    </source>
</evidence>
<dbReference type="AlphaFoldDB" id="A0A8J2VEJ1"/>
<gene>
    <name evidence="2" type="ORF">GCM10011571_10120</name>
</gene>
<name>A0A8J2VEJ1_9BACL</name>
<keyword evidence="1" id="KW-0812">Transmembrane</keyword>
<evidence type="ECO:0000256" key="1">
    <source>
        <dbReference type="SAM" id="Phobius"/>
    </source>
</evidence>
<proteinExistence type="predicted"/>
<comment type="caution">
    <text evidence="2">The sequence shown here is derived from an EMBL/GenBank/DDBJ whole genome shotgun (WGS) entry which is preliminary data.</text>
</comment>
<sequence length="77" mass="9115">MKRLAEWAKFLMLFLIVTLVMYQVIALLSQWMKPAHRYGEPKGRAVKVFAPYEQDGRSLEDARVLPDRLLLFYWLGE</sequence>
<dbReference type="EMBL" id="BMHQ01000003">
    <property type="protein sequence ID" value="GGE10804.1"/>
    <property type="molecule type" value="Genomic_DNA"/>
</dbReference>
<protein>
    <recommendedName>
        <fullName evidence="4">DUF4227 family protein</fullName>
    </recommendedName>
</protein>
<keyword evidence="1" id="KW-1133">Transmembrane helix</keyword>
<dbReference type="Proteomes" id="UP000625210">
    <property type="component" value="Unassembled WGS sequence"/>
</dbReference>
<keyword evidence="1" id="KW-0472">Membrane</keyword>
<keyword evidence="3" id="KW-1185">Reference proteome</keyword>